<accession>A0A2A4GCD5</accession>
<keyword evidence="2" id="KW-1185">Reference proteome</keyword>
<dbReference type="InterPro" id="IPR011330">
    <property type="entry name" value="Glyco_hydro/deAcase_b/a-brl"/>
</dbReference>
<dbReference type="Proteomes" id="UP000219559">
    <property type="component" value="Unassembled WGS sequence"/>
</dbReference>
<comment type="caution">
    <text evidence="1">The sequence shown here is derived from an EMBL/GenBank/DDBJ whole genome shotgun (WGS) entry which is preliminary data.</text>
</comment>
<dbReference type="InterPro" id="IPR018695">
    <property type="entry name" value="DUF2194"/>
</dbReference>
<proteinExistence type="predicted"/>
<evidence type="ECO:0000313" key="2">
    <source>
        <dbReference type="Proteomes" id="UP000219559"/>
    </source>
</evidence>
<dbReference type="PROSITE" id="PS51257">
    <property type="entry name" value="PROKAR_LIPOPROTEIN"/>
    <property type="match status" value="1"/>
</dbReference>
<evidence type="ECO:0008006" key="3">
    <source>
        <dbReference type="Google" id="ProtNLM"/>
    </source>
</evidence>
<name>A0A2A4GCD5_9FLAO</name>
<dbReference type="RefSeq" id="WP_097441789.1">
    <property type="nucleotide sequence ID" value="NZ_NBWU01000001.1"/>
</dbReference>
<dbReference type="EMBL" id="NBWU01000001">
    <property type="protein sequence ID" value="PCE66267.1"/>
    <property type="molecule type" value="Genomic_DNA"/>
</dbReference>
<sequence>MVIQIRNLGIGVLLGVFLAACQKDLYNFSSPFSPPKIGNSPAIIQYIQDPSNAVDYKESKQLEKVADYTKLPFGILNKAVFNSNGSIGSNSRVVCLSDFSDLTDNAIDSLTAFVGRGGTLVVTKAQTDPRAMFITGMRPESDFSRDSVAFGIRFKSALFPGRNGFRASLDKVAHNGLGISNFEQTNQVMATAESEVEYPLIIQRQLGRGKVVLWNSQAVFEKSYRGLLFSMVLQGLDGVPYSVANVSTIFLDDFPSPLYDIMQEPIKSEMGLSNEEYVQKVWWPGMKAYAQKEDITYSAYVAFDYNTHITPPFTFNEWDNNLTTDNGGKLISKSTQMGQDVINSGHEMALHGYNHVSLLQSDWKRAEYMKTGLEAASKKWKLSGFGNMPISYVPPSNYIDSIGLVQLHKAMPSIKYIQSTYFGEQEVGGNREFDPDPYVNWFFGYPRISSGFFLEPDDWWAVESMYLYTGIWTHFVHPDDVFQIPEGAIAGTQGHFEFRNKYGLKWESHNGEVGLFDRFKADMAEFKSLHPMSRFLAATEASEKVSDWRYSDYVHLEGPKEYGVTGDSPAPNGSGNFWFCYLPKSQQKIVEKNLTDKGLAFDKREFSDGHLYTIKSRGPSIFIPNINGLANDKGNQVLISELQSSKTDFYAERAALKPILDQLNDLIDQGDVPAAIWIFEEAVNKGTWFTQQQWADYATWLSWDDRPDRLWDTLDKYYSEYPSLELTKVAMFLGDNYGFLDNATQELWLVRAMDWDTEDSELLKRYLADFNTEGNKNRIAQVLKKLVDLTSEDAYGLAYVEHILHYRVPGYLETIRTLEPCNQRYATLSNDLAWVLAESDHIYDALKWARCATIDQATIDEWHLRIGDFEGIEARNFPFYLEYLMSTDREKAMTKLVTVPSCRTDLKKLASDIAYLYADYKQFTQALEWADCALDFPITSKLSWLYEMGEYNRMRLYYSRHMKIAPNDNKARAYMAQLLSYKGLLFESASVAKPLPPGKAKLELRRAYGKELANETLAKKKLFLDTYPDLLSKKDKDRLEQELRWARGNDMLGEYTLLNDRETNILTEYGLSYSWYGSKRNIHQVKTTNSQLFPVNITNDPINDTVNGSMPNLGNEKRSLWGIEYGFEALSNPKKVVRYKGRIEKDDRDNLYYQLGASLDINQEKYFGSFQADWYPVKTGPGYTLDLYQLQLQNGNEFSFGKHFRYVFSWEANYYTDAEFDFLGVSRWEYSFWDKSDFFAGPLAEAAVGWGTLNRRGGFPYWMDDQRLYAGVGGLIRMGNDTDKIQFSLQAAHYWEVDEEAFESYIGNLRYRIVPFGELIAELELYTLEGYNSNSIMFGFRYHMK</sequence>
<reference evidence="1 2" key="1">
    <citation type="submission" date="2017-04" db="EMBL/GenBank/DDBJ databases">
        <title>A new member of the family Flavobacteriaceae isolated from ascidians.</title>
        <authorList>
            <person name="Chen L."/>
        </authorList>
    </citation>
    <scope>NUCLEOTIDE SEQUENCE [LARGE SCALE GENOMIC DNA]</scope>
    <source>
        <strain evidence="1 2">HQA918</strain>
    </source>
</reference>
<dbReference type="OrthoDB" id="9761886at2"/>
<dbReference type="Pfam" id="PF09960">
    <property type="entry name" value="DUF2194"/>
    <property type="match status" value="1"/>
</dbReference>
<organism evidence="1 2">
    <name type="scientific">Sediminicola luteus</name>
    <dbReference type="NCBI Taxonomy" id="319238"/>
    <lineage>
        <taxon>Bacteria</taxon>
        <taxon>Pseudomonadati</taxon>
        <taxon>Bacteroidota</taxon>
        <taxon>Flavobacteriia</taxon>
        <taxon>Flavobacteriales</taxon>
        <taxon>Flavobacteriaceae</taxon>
        <taxon>Sediminicola</taxon>
    </lineage>
</organism>
<evidence type="ECO:0000313" key="1">
    <source>
        <dbReference type="EMBL" id="PCE66267.1"/>
    </source>
</evidence>
<dbReference type="SUPFAM" id="SSF88713">
    <property type="entry name" value="Glycoside hydrolase/deacetylase"/>
    <property type="match status" value="1"/>
</dbReference>
<dbReference type="GO" id="GO:0005975">
    <property type="term" value="P:carbohydrate metabolic process"/>
    <property type="evidence" value="ECO:0007669"/>
    <property type="project" value="InterPro"/>
</dbReference>
<gene>
    <name evidence="1" type="ORF">B7P33_02925</name>
</gene>
<protein>
    <recommendedName>
        <fullName evidence="3">DUF2194 domain-containing protein</fullName>
    </recommendedName>
</protein>